<dbReference type="Proteomes" id="UP000886595">
    <property type="component" value="Unassembled WGS sequence"/>
</dbReference>
<keyword evidence="7" id="KW-1185">Reference proteome</keyword>
<evidence type="ECO:0000259" key="5">
    <source>
        <dbReference type="Pfam" id="PF14392"/>
    </source>
</evidence>
<dbReference type="InterPro" id="IPR025558">
    <property type="entry name" value="DUF4283"/>
</dbReference>
<organism evidence="6 7">
    <name type="scientific">Brassica carinata</name>
    <name type="common">Ethiopian mustard</name>
    <name type="synonym">Abyssinian cabbage</name>
    <dbReference type="NCBI Taxonomy" id="52824"/>
    <lineage>
        <taxon>Eukaryota</taxon>
        <taxon>Viridiplantae</taxon>
        <taxon>Streptophyta</taxon>
        <taxon>Embryophyta</taxon>
        <taxon>Tracheophyta</taxon>
        <taxon>Spermatophyta</taxon>
        <taxon>Magnoliopsida</taxon>
        <taxon>eudicotyledons</taxon>
        <taxon>Gunneridae</taxon>
        <taxon>Pentapetalae</taxon>
        <taxon>rosids</taxon>
        <taxon>malvids</taxon>
        <taxon>Brassicales</taxon>
        <taxon>Brassicaceae</taxon>
        <taxon>Brassiceae</taxon>
        <taxon>Brassica</taxon>
    </lineage>
</organism>
<dbReference type="Pfam" id="PF14111">
    <property type="entry name" value="DUF4283"/>
    <property type="match status" value="1"/>
</dbReference>
<dbReference type="InterPro" id="IPR025836">
    <property type="entry name" value="Zn_knuckle_CX2CX4HX4C"/>
</dbReference>
<dbReference type="PANTHER" id="PTHR31286">
    <property type="entry name" value="GLYCINE-RICH CELL WALL STRUCTURAL PROTEIN 1.8-LIKE"/>
    <property type="match status" value="1"/>
</dbReference>
<feature type="region of interest" description="Disordered" evidence="1">
    <location>
        <begin position="403"/>
        <end position="430"/>
    </location>
</feature>
<dbReference type="InterPro" id="IPR036691">
    <property type="entry name" value="Endo/exonu/phosph_ase_sf"/>
</dbReference>
<dbReference type="SUPFAM" id="SSF56219">
    <property type="entry name" value="DNase I-like"/>
    <property type="match status" value="1"/>
</dbReference>
<protein>
    <recommendedName>
        <fullName evidence="8">Reverse transcriptase zinc-binding domain-containing protein</fullName>
    </recommendedName>
</protein>
<feature type="compositionally biased region" description="Basic residues" evidence="1">
    <location>
        <begin position="411"/>
        <end position="429"/>
    </location>
</feature>
<evidence type="ECO:0000259" key="4">
    <source>
        <dbReference type="Pfam" id="PF14111"/>
    </source>
</evidence>
<feature type="domain" description="Endonuclease/exonuclease/phosphatase" evidence="2">
    <location>
        <begin position="446"/>
        <end position="556"/>
    </location>
</feature>
<accession>A0A8X8BFN5</accession>
<feature type="domain" description="Reverse transcriptase zinc-binding" evidence="3">
    <location>
        <begin position="821"/>
        <end position="917"/>
    </location>
</feature>
<reference evidence="6 7" key="1">
    <citation type="submission" date="2020-02" db="EMBL/GenBank/DDBJ databases">
        <authorList>
            <person name="Ma Q."/>
            <person name="Huang Y."/>
            <person name="Song X."/>
            <person name="Pei D."/>
        </authorList>
    </citation>
    <scope>NUCLEOTIDE SEQUENCE [LARGE SCALE GENOMIC DNA]</scope>
    <source>
        <strain evidence="6">Sxm20200214</strain>
        <tissue evidence="6">Leaf</tissue>
    </source>
</reference>
<dbReference type="Gene3D" id="3.60.10.10">
    <property type="entry name" value="Endonuclease/exonuclease/phosphatase"/>
    <property type="match status" value="1"/>
</dbReference>
<dbReference type="InterPro" id="IPR005135">
    <property type="entry name" value="Endo/exonuclease/phosphatase"/>
</dbReference>
<gene>
    <name evidence="6" type="ORF">Bca52824_004400</name>
</gene>
<dbReference type="EMBL" id="JAAMPC010000001">
    <property type="protein sequence ID" value="KAG2333220.1"/>
    <property type="molecule type" value="Genomic_DNA"/>
</dbReference>
<evidence type="ECO:0000313" key="6">
    <source>
        <dbReference type="EMBL" id="KAG2333220.1"/>
    </source>
</evidence>
<evidence type="ECO:0000259" key="2">
    <source>
        <dbReference type="Pfam" id="PF03372"/>
    </source>
</evidence>
<evidence type="ECO:0000256" key="1">
    <source>
        <dbReference type="SAM" id="MobiDB-lite"/>
    </source>
</evidence>
<proteinExistence type="predicted"/>
<dbReference type="GO" id="GO:0003824">
    <property type="term" value="F:catalytic activity"/>
    <property type="evidence" value="ECO:0007669"/>
    <property type="project" value="InterPro"/>
</dbReference>
<dbReference type="OrthoDB" id="1111266at2759"/>
<evidence type="ECO:0008006" key="8">
    <source>
        <dbReference type="Google" id="ProtNLM"/>
    </source>
</evidence>
<comment type="caution">
    <text evidence="6">The sequence shown here is derived from an EMBL/GenBank/DDBJ whole genome shotgun (WGS) entry which is preliminary data.</text>
</comment>
<evidence type="ECO:0000259" key="3">
    <source>
        <dbReference type="Pfam" id="PF13966"/>
    </source>
</evidence>
<dbReference type="Pfam" id="PF13966">
    <property type="entry name" value="zf-RVT"/>
    <property type="match status" value="1"/>
</dbReference>
<dbReference type="PANTHER" id="PTHR31286:SF178">
    <property type="entry name" value="DUF4283 DOMAIN-CONTAINING PROTEIN"/>
    <property type="match status" value="1"/>
</dbReference>
<dbReference type="Pfam" id="PF14392">
    <property type="entry name" value="zf-CCHC_4"/>
    <property type="match status" value="1"/>
</dbReference>
<dbReference type="AlphaFoldDB" id="A0A8X8BFN5"/>
<dbReference type="InterPro" id="IPR040256">
    <property type="entry name" value="At4g02000-like"/>
</dbReference>
<name>A0A8X8BFN5_BRACI</name>
<feature type="domain" description="Zinc knuckle CX2CX4HX4C" evidence="5">
    <location>
        <begin position="174"/>
        <end position="219"/>
    </location>
</feature>
<sequence>MSVAMDRALMALSLEEEDEPFEMPDLPGFCSNERNILSLVGRTLNPECQKMSTLIWRMPRKWVKEGKCRGVALSEERFQFFFDHEHDLLDVLEKGVHTFNEWALVIERWVEEPPDDYLQYIPLWVRMSKIPTNYYTKEALMALGDLVGEVKELIFDPLKPQSQPFIRVQVRFNVANPLKRMREIKLKGGKTATIHFDYERIQKRCFTCQRLNHEQKICPLVVQRRRDDALIRRQNISQELDRKKPTLQEDDPLFGVLSEEQVGINQVTGRPKIVKEVLDEMRQYLLMASDEDRLIREERVKSSVAAVEQDPVLQRTVLRLEPSPKVSQDLNKGKGIVFAYEESNKIREGQTIPEKLMASAIRAGTAGQWNADNVLMAESEDANFGGNFVNSSLGSTVFSTGFSEPCASSGTKKKTYQRKRPQKSKRKPRPLLNVDKVEGVLWDKAAGKTVWERLSRIGVNRKEKWCMIGDFNEILNNNEKLGGPARSEESFKPFGDMLKLCGMEELESVGDRFTWSGSRWKKFIRCCLDRAFGNTDWRSFFPGSNQKFLEKRGSDHRPILMKLQASQVAYRGQFRFDKKFLFHPGIKKRIIEAWNGSLNGRDNRSVAKRLRDCRGKLLYKAYREEEWFWRQKSRDRWLKHGDRNSKFFHDSVKANRSRRRLDKLLDENGVEQWSEAAKAQVAVDYFSQLFRSSNPPNFTLLFQDMMPRVTEAMNHKLASEELLLKGLKKRVGDGNSILVWIDKWIEDEADGYGLRAPWIKNCTFDVNLKARAIIDFQARRWSTEKLEELFVPSDVKILMKYQPVINREDFWSWKFNKSGAYSVKSGYWLATKEKNVEMRRRAEELPSVNCLKTKIWKVHSTPKIRLFLWKALSDALPVVDLIRSRGINCDERCQICGFEGESINHVLFLCDIARQCWAHSNIPHPNQGFNVTSIFQNFHYLLLMSKNVQVDLNVSRVWPWILWYLWKNRNAFLFEGKLWEPLDIVCKAREEADSWFLAQQVERVMDQEESRDPREDCCECIQLPVDWTQCEIGLEWDKVSGLTGASWIARDSCGRVTQHSRWSLVDIASEMEAKMQVLLWALESMISLKKQKVLFLAAFQDLFEAVMRPRLRPALQFEAEEIKAKLRAFVDWDVKTVPVTSLRCVYFIAQSVLSLGFTQSYVAAGHPRWLDPFFVNEIAASTG</sequence>
<feature type="domain" description="DUF4283" evidence="4">
    <location>
        <begin position="32"/>
        <end position="112"/>
    </location>
</feature>
<dbReference type="InterPro" id="IPR026960">
    <property type="entry name" value="RVT-Znf"/>
</dbReference>
<dbReference type="Pfam" id="PF03372">
    <property type="entry name" value="Exo_endo_phos"/>
    <property type="match status" value="1"/>
</dbReference>
<evidence type="ECO:0000313" key="7">
    <source>
        <dbReference type="Proteomes" id="UP000886595"/>
    </source>
</evidence>